<accession>A0A261Y4Q3</accession>
<evidence type="ECO:0000313" key="2">
    <source>
        <dbReference type="Proteomes" id="UP000242875"/>
    </source>
</evidence>
<proteinExistence type="predicted"/>
<dbReference type="AlphaFoldDB" id="A0A261Y4Q3"/>
<keyword evidence="2" id="KW-1185">Reference proteome</keyword>
<organism evidence="1 2">
    <name type="scientific">Bifiguratus adelaidae</name>
    <dbReference type="NCBI Taxonomy" id="1938954"/>
    <lineage>
        <taxon>Eukaryota</taxon>
        <taxon>Fungi</taxon>
        <taxon>Fungi incertae sedis</taxon>
        <taxon>Mucoromycota</taxon>
        <taxon>Mucoromycotina</taxon>
        <taxon>Endogonomycetes</taxon>
        <taxon>Endogonales</taxon>
        <taxon>Endogonales incertae sedis</taxon>
        <taxon>Bifiguratus</taxon>
    </lineage>
</organism>
<gene>
    <name evidence="1" type="ORF">BZG36_01727</name>
</gene>
<dbReference type="EMBL" id="MVBO01000013">
    <property type="protein sequence ID" value="OZJ05582.1"/>
    <property type="molecule type" value="Genomic_DNA"/>
</dbReference>
<protein>
    <submittedName>
        <fullName evidence="1">Uncharacterized protein</fullName>
    </submittedName>
</protein>
<name>A0A261Y4Q3_9FUNG</name>
<comment type="caution">
    <text evidence="1">The sequence shown here is derived from an EMBL/GenBank/DDBJ whole genome shotgun (WGS) entry which is preliminary data.</text>
</comment>
<reference evidence="1 2" key="1">
    <citation type="journal article" date="2017" name="Mycologia">
        <title>Bifiguratus adelaidae, gen. et sp. nov., a new member of Mucoromycotina in endophytic and soil-dwelling habitats.</title>
        <authorList>
            <person name="Torres-Cruz T.J."/>
            <person name="Billingsley Tobias T.L."/>
            <person name="Almatruk M."/>
            <person name="Hesse C."/>
            <person name="Kuske C.R."/>
            <person name="Desiro A."/>
            <person name="Benucci G.M."/>
            <person name="Bonito G."/>
            <person name="Stajich J.E."/>
            <person name="Dunlap C."/>
            <person name="Arnold A.E."/>
            <person name="Porras-Alfaro A."/>
        </authorList>
    </citation>
    <scope>NUCLEOTIDE SEQUENCE [LARGE SCALE GENOMIC DNA]</scope>
    <source>
        <strain evidence="1 2">AZ0501</strain>
    </source>
</reference>
<evidence type="ECO:0000313" key="1">
    <source>
        <dbReference type="EMBL" id="OZJ05582.1"/>
    </source>
</evidence>
<dbReference type="Proteomes" id="UP000242875">
    <property type="component" value="Unassembled WGS sequence"/>
</dbReference>
<sequence>MLLTEHLPTKSSRLSAFTHLFKWDGPVSTFEQDPFRNTNAPQYAGGFIDPLNPNNKRSAHEVDPLGGPDTIRSIAIHYNARPVDRSSAPHTHNGLWCRDPMCTGSLQTRDPLDPMSSFEGKQIVGWVDPMNPNRPYRFTTEYPTFSTTKSAKRTIAKGRNRSYKSFWKRNNGVHTA</sequence>